<comment type="caution">
    <text evidence="1">The sequence shown here is derived from an EMBL/GenBank/DDBJ whole genome shotgun (WGS) entry which is preliminary data.</text>
</comment>
<reference evidence="1 2" key="1">
    <citation type="submission" date="2019-05" db="EMBL/GenBank/DDBJ databases">
        <title>Mikania micrantha, genome provides insights into the molecular mechanism of rapid growth.</title>
        <authorList>
            <person name="Liu B."/>
        </authorList>
    </citation>
    <scope>NUCLEOTIDE SEQUENCE [LARGE SCALE GENOMIC DNA]</scope>
    <source>
        <strain evidence="1">NLD-2019</strain>
        <tissue evidence="1">Leaf</tissue>
    </source>
</reference>
<protein>
    <submittedName>
        <fullName evidence="1">Uncharacterized protein</fullName>
    </submittedName>
</protein>
<evidence type="ECO:0000313" key="1">
    <source>
        <dbReference type="EMBL" id="KAD5318047.1"/>
    </source>
</evidence>
<proteinExistence type="predicted"/>
<dbReference type="AlphaFoldDB" id="A0A5N6NWH2"/>
<organism evidence="1 2">
    <name type="scientific">Mikania micrantha</name>
    <name type="common">bitter vine</name>
    <dbReference type="NCBI Taxonomy" id="192012"/>
    <lineage>
        <taxon>Eukaryota</taxon>
        <taxon>Viridiplantae</taxon>
        <taxon>Streptophyta</taxon>
        <taxon>Embryophyta</taxon>
        <taxon>Tracheophyta</taxon>
        <taxon>Spermatophyta</taxon>
        <taxon>Magnoliopsida</taxon>
        <taxon>eudicotyledons</taxon>
        <taxon>Gunneridae</taxon>
        <taxon>Pentapetalae</taxon>
        <taxon>asterids</taxon>
        <taxon>campanulids</taxon>
        <taxon>Asterales</taxon>
        <taxon>Asteraceae</taxon>
        <taxon>Asteroideae</taxon>
        <taxon>Heliantheae alliance</taxon>
        <taxon>Eupatorieae</taxon>
        <taxon>Mikania</taxon>
    </lineage>
</organism>
<keyword evidence="2" id="KW-1185">Reference proteome</keyword>
<dbReference type="Proteomes" id="UP000326396">
    <property type="component" value="Linkage Group LG17"/>
</dbReference>
<gene>
    <name evidence="1" type="ORF">E3N88_17993</name>
</gene>
<dbReference type="EMBL" id="SZYD01000009">
    <property type="protein sequence ID" value="KAD5318047.1"/>
    <property type="molecule type" value="Genomic_DNA"/>
</dbReference>
<name>A0A5N6NWH2_9ASTR</name>
<accession>A0A5N6NWH2</accession>
<evidence type="ECO:0000313" key="2">
    <source>
        <dbReference type="Proteomes" id="UP000326396"/>
    </source>
</evidence>
<sequence>MVRRPKVRLLLHSSATGRFGIQWFVAQNNYGFVISGSGFGAGEWFGVDRFVGQTTGFGAQGFVDENWKFLYFWNLHDEGIVVTPKWLESDSKRARSSREKLREQSL</sequence>